<accession>A0A382ST56</accession>
<name>A0A382ST56_9ZZZZ</name>
<organism evidence="1">
    <name type="scientific">marine metagenome</name>
    <dbReference type="NCBI Taxonomy" id="408172"/>
    <lineage>
        <taxon>unclassified sequences</taxon>
        <taxon>metagenomes</taxon>
        <taxon>ecological metagenomes</taxon>
    </lineage>
</organism>
<protein>
    <submittedName>
        <fullName evidence="1">Uncharacterized protein</fullName>
    </submittedName>
</protein>
<gene>
    <name evidence="1" type="ORF">METZ01_LOCUS365953</name>
</gene>
<dbReference type="AlphaFoldDB" id="A0A382ST56"/>
<evidence type="ECO:0000313" key="1">
    <source>
        <dbReference type="EMBL" id="SVD13099.1"/>
    </source>
</evidence>
<sequence length="50" mass="6036">MDKKNGFFLLSWNLLGMISEYEKSYTKDYGVNLLIIMRYLYEQEYIDSAK</sequence>
<dbReference type="EMBL" id="UINC01131410">
    <property type="protein sequence ID" value="SVD13099.1"/>
    <property type="molecule type" value="Genomic_DNA"/>
</dbReference>
<proteinExistence type="predicted"/>
<reference evidence="1" key="1">
    <citation type="submission" date="2018-05" db="EMBL/GenBank/DDBJ databases">
        <authorList>
            <person name="Lanie J.A."/>
            <person name="Ng W.-L."/>
            <person name="Kazmierczak K.M."/>
            <person name="Andrzejewski T.M."/>
            <person name="Davidsen T.M."/>
            <person name="Wayne K.J."/>
            <person name="Tettelin H."/>
            <person name="Glass J.I."/>
            <person name="Rusch D."/>
            <person name="Podicherti R."/>
            <person name="Tsui H.-C.T."/>
            <person name="Winkler M.E."/>
        </authorList>
    </citation>
    <scope>NUCLEOTIDE SEQUENCE</scope>
</reference>